<dbReference type="Proteomes" id="UP000222542">
    <property type="component" value="Unassembled WGS sequence"/>
</dbReference>
<dbReference type="InterPro" id="IPR006634">
    <property type="entry name" value="TLC-dom"/>
</dbReference>
<protein>
    <submittedName>
        <fullName evidence="8">LAG1 longevity assurance -like protein 2</fullName>
    </submittedName>
</protein>
<dbReference type="GO" id="GO:0005789">
    <property type="term" value="C:endoplasmic reticulum membrane"/>
    <property type="evidence" value="ECO:0007669"/>
    <property type="project" value="UniProtKB-SubCell"/>
</dbReference>
<reference evidence="8 9" key="2">
    <citation type="journal article" date="2017" name="Genome Biol.">
        <title>New reference genome sequences of hot pepper reveal the massive evolution of plant disease-resistance genes by retroduplication.</title>
        <authorList>
            <person name="Kim S."/>
            <person name="Park J."/>
            <person name="Yeom S.I."/>
            <person name="Kim Y.M."/>
            <person name="Seo E."/>
            <person name="Kim K.T."/>
            <person name="Kim M.S."/>
            <person name="Lee J.M."/>
            <person name="Cheong K."/>
            <person name="Shin H.S."/>
            <person name="Kim S.B."/>
            <person name="Han K."/>
            <person name="Lee J."/>
            <person name="Park M."/>
            <person name="Lee H.A."/>
            <person name="Lee H.Y."/>
            <person name="Lee Y."/>
            <person name="Oh S."/>
            <person name="Lee J.H."/>
            <person name="Choi E."/>
            <person name="Choi E."/>
            <person name="Lee S.E."/>
            <person name="Jeon J."/>
            <person name="Kim H."/>
            <person name="Choi G."/>
            <person name="Song H."/>
            <person name="Lee J."/>
            <person name="Lee S.C."/>
            <person name="Kwon J.K."/>
            <person name="Lee H.Y."/>
            <person name="Koo N."/>
            <person name="Hong Y."/>
            <person name="Kim R.W."/>
            <person name="Kang W.H."/>
            <person name="Huh J.H."/>
            <person name="Kang B.C."/>
            <person name="Yang T.J."/>
            <person name="Lee Y.H."/>
            <person name="Bennetzen J.L."/>
            <person name="Choi D."/>
        </authorList>
    </citation>
    <scope>NUCLEOTIDE SEQUENCE [LARGE SCALE GENOMIC DNA]</scope>
    <source>
        <strain evidence="9">cv. CM334</strain>
    </source>
</reference>
<name>A0A1U8E8G3_CAPAN</name>
<proteinExistence type="predicted"/>
<keyword evidence="4 5" id="KW-0472">Membrane</keyword>
<dbReference type="Pfam" id="PF03798">
    <property type="entry name" value="TRAM_LAG1_CLN8"/>
    <property type="match status" value="1"/>
</dbReference>
<feature type="transmembrane region" description="Helical" evidence="6">
    <location>
        <begin position="149"/>
        <end position="173"/>
    </location>
</feature>
<comment type="subcellular location">
    <subcellularLocation>
        <location evidence="1">Endoplasmic reticulum membrane</location>
        <topology evidence="1">Multi-pass membrane protein</topology>
    </subcellularLocation>
</comment>
<gene>
    <name evidence="8" type="ORF">T459_33020</name>
</gene>
<dbReference type="SMR" id="A0A1U8E8G3"/>
<keyword evidence="3 6" id="KW-1133">Transmembrane helix</keyword>
<feature type="transmembrane region" description="Helical" evidence="6">
    <location>
        <begin position="115"/>
        <end position="134"/>
    </location>
</feature>
<feature type="transmembrane region" description="Helical" evidence="6">
    <location>
        <begin position="194"/>
        <end position="220"/>
    </location>
</feature>
<accession>A0A1U8E8G3</accession>
<feature type="domain" description="TLC" evidence="7">
    <location>
        <begin position="72"/>
        <end position="272"/>
    </location>
</feature>
<evidence type="ECO:0000313" key="8">
    <source>
        <dbReference type="EMBL" id="PHT63105.1"/>
    </source>
</evidence>
<dbReference type="GO" id="GO:0046513">
    <property type="term" value="P:ceramide biosynthetic process"/>
    <property type="evidence" value="ECO:0000318"/>
    <property type="project" value="GO_Central"/>
</dbReference>
<dbReference type="PROSITE" id="PS50922">
    <property type="entry name" value="TLC"/>
    <property type="match status" value="1"/>
</dbReference>
<evidence type="ECO:0000256" key="5">
    <source>
        <dbReference type="PROSITE-ProRule" id="PRU00205"/>
    </source>
</evidence>
<dbReference type="AlphaFoldDB" id="A0A1U8E8G3"/>
<reference evidence="8 9" key="1">
    <citation type="journal article" date="2014" name="Nat. Genet.">
        <title>Genome sequence of the hot pepper provides insights into the evolution of pungency in Capsicum species.</title>
        <authorList>
            <person name="Kim S."/>
            <person name="Park M."/>
            <person name="Yeom S.I."/>
            <person name="Kim Y.M."/>
            <person name="Lee J.M."/>
            <person name="Lee H.A."/>
            <person name="Seo E."/>
            <person name="Choi J."/>
            <person name="Cheong K."/>
            <person name="Kim K.T."/>
            <person name="Jung K."/>
            <person name="Lee G.W."/>
            <person name="Oh S.K."/>
            <person name="Bae C."/>
            <person name="Kim S.B."/>
            <person name="Lee H.Y."/>
            <person name="Kim S.Y."/>
            <person name="Kim M.S."/>
            <person name="Kang B.C."/>
            <person name="Jo Y.D."/>
            <person name="Yang H.B."/>
            <person name="Jeong H.J."/>
            <person name="Kang W.H."/>
            <person name="Kwon J.K."/>
            <person name="Shin C."/>
            <person name="Lim J.Y."/>
            <person name="Park J.H."/>
            <person name="Huh J.H."/>
            <person name="Kim J.S."/>
            <person name="Kim B.D."/>
            <person name="Cohen O."/>
            <person name="Paran I."/>
            <person name="Suh M.C."/>
            <person name="Lee S.B."/>
            <person name="Kim Y.K."/>
            <person name="Shin Y."/>
            <person name="Noh S.J."/>
            <person name="Park J."/>
            <person name="Seo Y.S."/>
            <person name="Kwon S.Y."/>
            <person name="Kim H.A."/>
            <person name="Park J.M."/>
            <person name="Kim H.J."/>
            <person name="Choi S.B."/>
            <person name="Bosland P.W."/>
            <person name="Reeves G."/>
            <person name="Jo S.H."/>
            <person name="Lee B.W."/>
            <person name="Cho H.T."/>
            <person name="Choi H.S."/>
            <person name="Lee M.S."/>
            <person name="Yu Y."/>
            <person name="Do Choi Y."/>
            <person name="Park B.S."/>
            <person name="van Deynze A."/>
            <person name="Ashrafi H."/>
            <person name="Hill T."/>
            <person name="Kim W.T."/>
            <person name="Pai H.S."/>
            <person name="Ahn H.K."/>
            <person name="Yeam I."/>
            <person name="Giovannoni J.J."/>
            <person name="Rose J.K."/>
            <person name="Sorensen I."/>
            <person name="Lee S.J."/>
            <person name="Kim R.W."/>
            <person name="Choi I.Y."/>
            <person name="Choi B.S."/>
            <person name="Lim J.S."/>
            <person name="Lee Y.H."/>
            <person name="Choi D."/>
        </authorList>
    </citation>
    <scope>NUCLEOTIDE SEQUENCE [LARGE SCALE GENOMIC DNA]</scope>
    <source>
        <strain evidence="9">cv. CM334</strain>
    </source>
</reference>
<dbReference type="Gramene" id="PHT63105">
    <property type="protein sequence ID" value="PHT63105"/>
    <property type="gene ID" value="T459_33020"/>
</dbReference>
<dbReference type="KEGG" id="cann:107840291"/>
<dbReference type="GO" id="GO:0005783">
    <property type="term" value="C:endoplasmic reticulum"/>
    <property type="evidence" value="ECO:0000318"/>
    <property type="project" value="GO_Central"/>
</dbReference>
<evidence type="ECO:0000256" key="6">
    <source>
        <dbReference type="SAM" id="Phobius"/>
    </source>
</evidence>
<evidence type="ECO:0000256" key="1">
    <source>
        <dbReference type="ARBA" id="ARBA00004477"/>
    </source>
</evidence>
<dbReference type="PANTHER" id="PTHR12560">
    <property type="entry name" value="LONGEVITY ASSURANCE FACTOR 1 LAG1"/>
    <property type="match status" value="1"/>
</dbReference>
<sequence>MESIWANEDGAPAVFHLIYAIYFAFGFVLLRLLLDRFVFRRLAILLLHLGTTHPRNDEATRGKIVKCCESMWKFAYYTTLEFCVLKVAYHEPWFLNVKEYFRGWPNQELTSGIKLIYMCQCGFYLYSIAALLVWETRRKDFAVMMSHHIVTVILISFSYISSFFRIGIVILALHDASDVFMEAAKLFKYSGQELGASVLFGCFAVSWLVLRLFFFPFWVIRSSSYYLCEVLKLSEAYDTMLYYFFNTMLLTLLVFHIYWWVLICSMIRRQLNNRGQVGEDIRSDSEDDD</sequence>
<dbReference type="GO" id="GO:0050291">
    <property type="term" value="F:sphingosine N-acyltransferase activity"/>
    <property type="evidence" value="ECO:0000318"/>
    <property type="project" value="GO_Central"/>
</dbReference>
<keyword evidence="2 5" id="KW-0812">Transmembrane</keyword>
<dbReference type="OrthoDB" id="537032at2759"/>
<dbReference type="SMART" id="SM00724">
    <property type="entry name" value="TLC"/>
    <property type="match status" value="1"/>
</dbReference>
<evidence type="ECO:0000256" key="3">
    <source>
        <dbReference type="ARBA" id="ARBA00022989"/>
    </source>
</evidence>
<feature type="transmembrane region" description="Helical" evidence="6">
    <location>
        <begin position="240"/>
        <end position="261"/>
    </location>
</feature>
<organism evidence="8 9">
    <name type="scientific">Capsicum annuum</name>
    <name type="common">Capsicum pepper</name>
    <dbReference type="NCBI Taxonomy" id="4072"/>
    <lineage>
        <taxon>Eukaryota</taxon>
        <taxon>Viridiplantae</taxon>
        <taxon>Streptophyta</taxon>
        <taxon>Embryophyta</taxon>
        <taxon>Tracheophyta</taxon>
        <taxon>Spermatophyta</taxon>
        <taxon>Magnoliopsida</taxon>
        <taxon>eudicotyledons</taxon>
        <taxon>Gunneridae</taxon>
        <taxon>Pentapetalae</taxon>
        <taxon>asterids</taxon>
        <taxon>lamiids</taxon>
        <taxon>Solanales</taxon>
        <taxon>Solanaceae</taxon>
        <taxon>Solanoideae</taxon>
        <taxon>Capsiceae</taxon>
        <taxon>Capsicum</taxon>
    </lineage>
</organism>
<dbReference type="InterPro" id="IPR016439">
    <property type="entry name" value="Lag1/Lac1-like"/>
</dbReference>
<dbReference type="EMBL" id="AYRZ02000044">
    <property type="protein sequence ID" value="PHT63105.1"/>
    <property type="molecule type" value="Genomic_DNA"/>
</dbReference>
<evidence type="ECO:0000313" key="9">
    <source>
        <dbReference type="Proteomes" id="UP000222542"/>
    </source>
</evidence>
<keyword evidence="9" id="KW-1185">Reference proteome</keyword>
<dbReference type="PIRSF" id="PIRSF005225">
    <property type="entry name" value="LAG1_LAC1"/>
    <property type="match status" value="1"/>
</dbReference>
<evidence type="ECO:0000256" key="4">
    <source>
        <dbReference type="ARBA" id="ARBA00023136"/>
    </source>
</evidence>
<feature type="transmembrane region" description="Helical" evidence="6">
    <location>
        <begin position="13"/>
        <end position="34"/>
    </location>
</feature>
<dbReference type="PANTHER" id="PTHR12560:SF0">
    <property type="entry name" value="LD18904P"/>
    <property type="match status" value="1"/>
</dbReference>
<comment type="caution">
    <text evidence="8">The sequence shown here is derived from an EMBL/GenBank/DDBJ whole genome shotgun (WGS) entry which is preliminary data.</text>
</comment>
<evidence type="ECO:0000259" key="7">
    <source>
        <dbReference type="PROSITE" id="PS50922"/>
    </source>
</evidence>
<evidence type="ECO:0000256" key="2">
    <source>
        <dbReference type="ARBA" id="ARBA00022692"/>
    </source>
</evidence>
<dbReference type="STRING" id="4072.A0A1U8E8G3"/>
<dbReference type="OMA" id="ESMWKFA"/>